<dbReference type="Gene3D" id="3.90.730.10">
    <property type="entry name" value="Ribonuclease T2-like"/>
    <property type="match status" value="1"/>
</dbReference>
<evidence type="ECO:0000256" key="8">
    <source>
        <dbReference type="ARBA" id="ARBA00023157"/>
    </source>
</evidence>
<keyword evidence="6" id="KW-0255">Endonuclease</keyword>
<evidence type="ECO:0000256" key="2">
    <source>
        <dbReference type="ARBA" id="ARBA00007469"/>
    </source>
</evidence>
<keyword evidence="10" id="KW-0456">Lyase</keyword>
<organism evidence="12">
    <name type="scientific">Nicotiana alata</name>
    <name type="common">Winged tobacco</name>
    <name type="synonym">Persian tobacco</name>
    <dbReference type="NCBI Taxonomy" id="4087"/>
    <lineage>
        <taxon>Eukaryota</taxon>
        <taxon>Viridiplantae</taxon>
        <taxon>Streptophyta</taxon>
        <taxon>Embryophyta</taxon>
        <taxon>Tracheophyta</taxon>
        <taxon>Spermatophyta</taxon>
        <taxon>Magnoliopsida</taxon>
        <taxon>eudicotyledons</taxon>
        <taxon>Gunneridae</taxon>
        <taxon>Pentapetalae</taxon>
        <taxon>asterids</taxon>
        <taxon>lamiids</taxon>
        <taxon>Solanales</taxon>
        <taxon>Solanaceae</taxon>
        <taxon>Nicotianoideae</taxon>
        <taxon>Nicotianeae</taxon>
        <taxon>Nicotiana</taxon>
    </lineage>
</organism>
<evidence type="ECO:0000256" key="5">
    <source>
        <dbReference type="ARBA" id="ARBA00022729"/>
    </source>
</evidence>
<dbReference type="CDD" id="cd01061">
    <property type="entry name" value="RNase_T2_euk"/>
    <property type="match status" value="1"/>
</dbReference>
<dbReference type="SUPFAM" id="SSF55895">
    <property type="entry name" value="Ribonuclease Rh-like"/>
    <property type="match status" value="1"/>
</dbReference>
<feature type="non-terminal residue" evidence="12">
    <location>
        <position position="1"/>
    </location>
</feature>
<keyword evidence="5" id="KW-0732">Signal</keyword>
<evidence type="ECO:0000256" key="4">
    <source>
        <dbReference type="ARBA" id="ARBA00022722"/>
    </source>
</evidence>
<dbReference type="AlphaFoldDB" id="D6MR43"/>
<evidence type="ECO:0000256" key="1">
    <source>
        <dbReference type="ARBA" id="ARBA00004239"/>
    </source>
</evidence>
<proteinExistence type="evidence at transcript level"/>
<dbReference type="InterPro" id="IPR036430">
    <property type="entry name" value="RNase_T2-like_sf"/>
</dbReference>
<evidence type="ECO:0000256" key="7">
    <source>
        <dbReference type="ARBA" id="ARBA00022801"/>
    </source>
</evidence>
<accession>D6MR43</accession>
<dbReference type="InterPro" id="IPR033697">
    <property type="entry name" value="Ribonuclease_T2_eukaryotic"/>
</dbReference>
<keyword evidence="7" id="KW-0378">Hydrolase</keyword>
<dbReference type="InterPro" id="IPR018188">
    <property type="entry name" value="RNase_T2_His_AS_1"/>
</dbReference>
<dbReference type="PANTHER" id="PTHR11240:SF81">
    <property type="entry name" value="RIBONUCLEASE S-2"/>
    <property type="match status" value="1"/>
</dbReference>
<reference evidence="12" key="1">
    <citation type="journal article" date="2010" name="Plant Cell Rep.">
        <title>Molecular and genetic characterization of novel S-RNases from a natural population of Nicotiana alata.</title>
        <authorList>
            <person name="Roldan J.A."/>
            <person name="Quiroga R."/>
            <person name="Goldraij A."/>
        </authorList>
    </citation>
    <scope>NUCLEOTIDE SEQUENCE</scope>
</reference>
<keyword evidence="8" id="KW-1015">Disulfide bond</keyword>
<keyword evidence="3" id="KW-0964">Secreted</keyword>
<dbReference type="Pfam" id="PF00445">
    <property type="entry name" value="Ribonuclease_T2"/>
    <property type="match status" value="1"/>
</dbReference>
<evidence type="ECO:0000256" key="11">
    <source>
        <dbReference type="RuleBase" id="RU004328"/>
    </source>
</evidence>
<dbReference type="InterPro" id="IPR001568">
    <property type="entry name" value="RNase_T2-like"/>
</dbReference>
<dbReference type="GO" id="GO:0005576">
    <property type="term" value="C:extracellular region"/>
    <property type="evidence" value="ECO:0007669"/>
    <property type="project" value="UniProtKB-SubCell"/>
</dbReference>
<comment type="similarity">
    <text evidence="2 11">Belongs to the RNase T2 family.</text>
</comment>
<dbReference type="EMBL" id="GQ375153">
    <property type="protein sequence ID" value="ADG57011.1"/>
    <property type="molecule type" value="mRNA"/>
</dbReference>
<evidence type="ECO:0000256" key="3">
    <source>
        <dbReference type="ARBA" id="ARBA00022525"/>
    </source>
</evidence>
<dbReference type="PROSITE" id="PS00530">
    <property type="entry name" value="RNASE_T2_1"/>
    <property type="match status" value="1"/>
</dbReference>
<comment type="subcellular location">
    <subcellularLocation>
        <location evidence="1">Secreted</location>
        <location evidence="1">Extracellular space</location>
    </subcellularLocation>
</comment>
<dbReference type="GO" id="GO:0033897">
    <property type="term" value="F:ribonuclease T2 activity"/>
    <property type="evidence" value="ECO:0007669"/>
    <property type="project" value="InterPro"/>
</dbReference>
<feature type="non-terminal residue" evidence="12">
    <location>
        <position position="150"/>
    </location>
</feature>
<dbReference type="GO" id="GO:0016787">
    <property type="term" value="F:hydrolase activity"/>
    <property type="evidence" value="ECO:0007669"/>
    <property type="project" value="UniProtKB-KW"/>
</dbReference>
<dbReference type="PANTHER" id="PTHR11240">
    <property type="entry name" value="RIBONUCLEASE T2"/>
    <property type="match status" value="1"/>
</dbReference>
<name>D6MR43_NICAL</name>
<sequence length="150" mass="17689">WPTTFCHTYNCPRIPDNFTIHGLWPDMHQNTLQYCDTEKTYSTIKDQYLKDALDKRWTQLKYDQAYGLKSQPFWREQFNKHGTCSSNLYNQDAYFRLAMALKDRYDLLRILGNQGISPGSRYTFKQINDAIEKVTNNKAPSIKCLGPELY</sequence>
<dbReference type="GO" id="GO:0003723">
    <property type="term" value="F:RNA binding"/>
    <property type="evidence" value="ECO:0007669"/>
    <property type="project" value="InterPro"/>
</dbReference>
<dbReference type="GO" id="GO:0006401">
    <property type="term" value="P:RNA catabolic process"/>
    <property type="evidence" value="ECO:0007669"/>
    <property type="project" value="TreeGrafter"/>
</dbReference>
<gene>
    <name evidence="12" type="primary">S-RNase</name>
</gene>
<protein>
    <submittedName>
        <fullName evidence="12">Self-incompatibility RNase</fullName>
    </submittedName>
</protein>
<evidence type="ECO:0000256" key="9">
    <source>
        <dbReference type="ARBA" id="ARBA00023180"/>
    </source>
</evidence>
<evidence type="ECO:0000256" key="6">
    <source>
        <dbReference type="ARBA" id="ARBA00022759"/>
    </source>
</evidence>
<evidence type="ECO:0000313" key="12">
    <source>
        <dbReference type="EMBL" id="ADG57011.1"/>
    </source>
</evidence>
<keyword evidence="4" id="KW-0540">Nuclease</keyword>
<evidence type="ECO:0000256" key="10">
    <source>
        <dbReference type="ARBA" id="ARBA00023239"/>
    </source>
</evidence>
<keyword evidence="9" id="KW-0325">Glycoprotein</keyword>